<comment type="caution">
    <text evidence="4">The sequence shown here is derived from an EMBL/GenBank/DDBJ whole genome shotgun (WGS) entry which is preliminary data.</text>
</comment>
<dbReference type="AlphaFoldDB" id="A0A9D5UBF1"/>
<dbReference type="Gene3D" id="2.40.260.10">
    <property type="entry name" value="Sortase"/>
    <property type="match status" value="1"/>
</dbReference>
<evidence type="ECO:0000313" key="5">
    <source>
        <dbReference type="Proteomes" id="UP000822993"/>
    </source>
</evidence>
<proteinExistence type="predicted"/>
<dbReference type="Pfam" id="PF04203">
    <property type="entry name" value="Sortase"/>
    <property type="match status" value="1"/>
</dbReference>
<dbReference type="InterPro" id="IPR053465">
    <property type="entry name" value="Sortase_Class_E"/>
</dbReference>
<dbReference type="NCBIfam" id="NF033747">
    <property type="entry name" value="class_E_sortase"/>
    <property type="match status" value="1"/>
</dbReference>
<dbReference type="NCBIfam" id="TIGR01076">
    <property type="entry name" value="sortase_fam"/>
    <property type="match status" value="1"/>
</dbReference>
<feature type="transmembrane region" description="Helical" evidence="3">
    <location>
        <begin position="21"/>
        <end position="45"/>
    </location>
</feature>
<organism evidence="4 5">
    <name type="scientific">Oerskovia douganii</name>
    <dbReference type="NCBI Taxonomy" id="2762210"/>
    <lineage>
        <taxon>Bacteria</taxon>
        <taxon>Bacillati</taxon>
        <taxon>Actinomycetota</taxon>
        <taxon>Actinomycetes</taxon>
        <taxon>Micrococcales</taxon>
        <taxon>Cellulomonadaceae</taxon>
        <taxon>Oerskovia</taxon>
    </lineage>
</organism>
<evidence type="ECO:0000256" key="1">
    <source>
        <dbReference type="ARBA" id="ARBA00022801"/>
    </source>
</evidence>
<accession>A0A9D5UBF1</accession>
<dbReference type="InterPro" id="IPR042003">
    <property type="entry name" value="Sortase_E"/>
</dbReference>
<feature type="active site" description="Acyl-thioester intermediate" evidence="2">
    <location>
        <position position="212"/>
    </location>
</feature>
<feature type="active site" description="Proton donor/acceptor" evidence="2">
    <location>
        <position position="144"/>
    </location>
</feature>
<keyword evidence="3" id="KW-1133">Transmembrane helix</keyword>
<reference evidence="4 5" key="1">
    <citation type="submission" date="2020-08" db="EMBL/GenBank/DDBJ databases">
        <title>A Genomic Blueprint of the Chicken Gut Microbiome.</title>
        <authorList>
            <person name="Gilroy R."/>
            <person name="Ravi A."/>
            <person name="Getino M."/>
            <person name="Pursley I."/>
            <person name="Horton D.L."/>
            <person name="Alikhan N.-F."/>
            <person name="Baker D."/>
            <person name="Gharbi K."/>
            <person name="Hall N."/>
            <person name="Watson M."/>
            <person name="Adriaenssens E.M."/>
            <person name="Foster-Nyarko E."/>
            <person name="Jarju S."/>
            <person name="Secka A."/>
            <person name="Antonio M."/>
            <person name="Oren A."/>
            <person name="Chaudhuri R."/>
            <person name="La Ragione R.M."/>
            <person name="Hildebrand F."/>
            <person name="Pallen M.J."/>
        </authorList>
    </citation>
    <scope>NUCLEOTIDE SEQUENCE [LARGE SCALE GENOMIC DNA]</scope>
    <source>
        <strain evidence="4 5">Sa1BUA8</strain>
    </source>
</reference>
<dbReference type="InterPro" id="IPR023365">
    <property type="entry name" value="Sortase_dom-sf"/>
</dbReference>
<dbReference type="Proteomes" id="UP000822993">
    <property type="component" value="Unassembled WGS sequence"/>
</dbReference>
<protein>
    <submittedName>
        <fullName evidence="4">Class E sortase</fullName>
    </submittedName>
</protein>
<gene>
    <name evidence="4" type="ORF">H9623_16040</name>
</gene>
<dbReference type="RefSeq" id="WP_193721019.1">
    <property type="nucleotide sequence ID" value="NZ_JACSPN010000025.1"/>
</dbReference>
<dbReference type="InterPro" id="IPR005754">
    <property type="entry name" value="Sortase"/>
</dbReference>
<dbReference type="GO" id="GO:0016787">
    <property type="term" value="F:hydrolase activity"/>
    <property type="evidence" value="ECO:0007669"/>
    <property type="project" value="UniProtKB-KW"/>
</dbReference>
<evidence type="ECO:0000256" key="2">
    <source>
        <dbReference type="PIRSR" id="PIRSR605754-1"/>
    </source>
</evidence>
<evidence type="ECO:0000256" key="3">
    <source>
        <dbReference type="SAM" id="Phobius"/>
    </source>
</evidence>
<keyword evidence="5" id="KW-1185">Reference proteome</keyword>
<dbReference type="SUPFAM" id="SSF63817">
    <property type="entry name" value="Sortase"/>
    <property type="match status" value="1"/>
</dbReference>
<sequence length="253" mass="27467">MRHTSSRTRSPSGGGVVSTAFGVLGELLITLGVVFGLFVVWQLWWTTVQSNQAATTIMTEFQESLPEAPQVAAELRTDAPPVPEAVAEGETIGALIVPAWYGKTDNTMPIVQGTSTELLNKAVAGHYTQTQQVGEVGNFALAGHRRTYGNSFRFVNELVPGDQVIVETASTWYVYEVTGHEVVLPSQVDVIAPVPNEPGVEPTERLLTLTTCHSPTLGEFGNSHRWITYAKFVGWMDRADGMPEQVLDDPGVQ</sequence>
<evidence type="ECO:0000313" key="4">
    <source>
        <dbReference type="EMBL" id="MBE7701805.1"/>
    </source>
</evidence>
<dbReference type="EMBL" id="JACSPN010000025">
    <property type="protein sequence ID" value="MBE7701805.1"/>
    <property type="molecule type" value="Genomic_DNA"/>
</dbReference>
<keyword evidence="3" id="KW-0472">Membrane</keyword>
<name>A0A9D5UBF1_9CELL</name>
<keyword evidence="1" id="KW-0378">Hydrolase</keyword>
<dbReference type="CDD" id="cd05830">
    <property type="entry name" value="Sortase_E"/>
    <property type="match status" value="1"/>
</dbReference>
<keyword evidence="3" id="KW-0812">Transmembrane</keyword>